<dbReference type="Pfam" id="PF02368">
    <property type="entry name" value="Big_2"/>
    <property type="match status" value="1"/>
</dbReference>
<accession>A0A1B2I3G0</accession>
<dbReference type="GO" id="GO:0008234">
    <property type="term" value="F:cysteine-type peptidase activity"/>
    <property type="evidence" value="ECO:0007669"/>
    <property type="project" value="InterPro"/>
</dbReference>
<dbReference type="KEGG" id="cpor:BED41_05035"/>
<dbReference type="InterPro" id="IPR025660">
    <property type="entry name" value="Pept_his_AS"/>
</dbReference>
<dbReference type="Proteomes" id="UP000093044">
    <property type="component" value="Chromosome"/>
</dbReference>
<name>A0A1B2I3G0_9BACT</name>
<dbReference type="Pfam" id="PF18560">
    <property type="entry name" value="Lectin_like"/>
    <property type="match status" value="1"/>
</dbReference>
<evidence type="ECO:0000313" key="2">
    <source>
        <dbReference type="EMBL" id="ANZ44506.1"/>
    </source>
</evidence>
<dbReference type="AlphaFoldDB" id="A0A1B2I3G0"/>
<dbReference type="Gene3D" id="2.60.40.1080">
    <property type="match status" value="1"/>
</dbReference>
<dbReference type="Gene3D" id="3.90.70.10">
    <property type="entry name" value="Cysteine proteinases"/>
    <property type="match status" value="1"/>
</dbReference>
<dbReference type="InterPro" id="IPR040528">
    <property type="entry name" value="Lectin-like"/>
</dbReference>
<dbReference type="InterPro" id="IPR003343">
    <property type="entry name" value="Big_2"/>
</dbReference>
<dbReference type="InterPro" id="IPR030821">
    <property type="entry name" value="Synergist_CTERM"/>
</dbReference>
<organism evidence="2 3">
    <name type="scientific">Cloacibacillus porcorum</name>
    <dbReference type="NCBI Taxonomy" id="1197717"/>
    <lineage>
        <taxon>Bacteria</taxon>
        <taxon>Thermotogati</taxon>
        <taxon>Synergistota</taxon>
        <taxon>Synergistia</taxon>
        <taxon>Synergistales</taxon>
        <taxon>Synergistaceae</taxon>
        <taxon>Cloacibacillus</taxon>
    </lineage>
</organism>
<dbReference type="SMART" id="SM00635">
    <property type="entry name" value="BID_2"/>
    <property type="match status" value="1"/>
</dbReference>
<keyword evidence="3" id="KW-1185">Reference proteome</keyword>
<proteinExistence type="predicted"/>
<dbReference type="NCBIfam" id="TIGR04564">
    <property type="entry name" value="Synergist_CTERM"/>
    <property type="match status" value="1"/>
</dbReference>
<reference evidence="2" key="1">
    <citation type="submission" date="2016-08" db="EMBL/GenBank/DDBJ databases">
        <title>Complete genome of Cloacibacillus porcorum.</title>
        <authorList>
            <person name="Looft T."/>
            <person name="Bayles D.O."/>
            <person name="Alt D.P."/>
        </authorList>
    </citation>
    <scope>NUCLEOTIDE SEQUENCE [LARGE SCALE GENOMIC DNA]</scope>
    <source>
        <strain evidence="2">CL-84</strain>
    </source>
</reference>
<dbReference type="EMBL" id="CP016757">
    <property type="protein sequence ID" value="ANZ44506.1"/>
    <property type="molecule type" value="Genomic_DNA"/>
</dbReference>
<dbReference type="PROSITE" id="PS00639">
    <property type="entry name" value="THIOL_PROTEASE_HIS"/>
    <property type="match status" value="1"/>
</dbReference>
<dbReference type="SUPFAM" id="SSF54001">
    <property type="entry name" value="Cysteine proteinases"/>
    <property type="match status" value="1"/>
</dbReference>
<dbReference type="SUPFAM" id="SSF49373">
    <property type="entry name" value="Invasin/intimin cell-adhesion fragments"/>
    <property type="match status" value="1"/>
</dbReference>
<evidence type="ECO:0000259" key="1">
    <source>
        <dbReference type="SMART" id="SM00635"/>
    </source>
</evidence>
<dbReference type="Pfam" id="PF00112">
    <property type="entry name" value="Peptidase_C1"/>
    <property type="match status" value="1"/>
</dbReference>
<dbReference type="InterPro" id="IPR008964">
    <property type="entry name" value="Invasin/intimin_cell_adhesion"/>
</dbReference>
<sequence>MIKRAIKEYGAVSVGIHFNEKDYYNEVTYGYMTNGSPSYTNHAVTIVGWDDSYSKDNFKESCKPNDNGAWIVRNSWGDWWGEGGYFYVSYEEPTLCDGVVYVTEQAPQNERIYEYDPLGLVQFIGYSKYGVESGSGSGETAPVWYANLFTAKGNDTLTSVAFYTSAPEQECEIKVYTGCDGSPISGKLVLTQKTAVAAPGYNTVVLDSHVKLTQHEKFSVVICTSSDKTGFVVPCEYARDNYSENAVSHEGESWLSYDGVKFEDIADATLDSLPNANVCIKAFATLPGTSISLIPQSLEIDAGSKMTILALVTPQGTVVTWESSDTSVCTVDANGIVTALKAGNAVVTASTADNFAQCFVTVTGSPTPPTPAPTGGSSSGCSAGFAALALLALVPIILKKRS</sequence>
<evidence type="ECO:0000313" key="3">
    <source>
        <dbReference type="Proteomes" id="UP000093044"/>
    </source>
</evidence>
<gene>
    <name evidence="2" type="ORF">BED41_05035</name>
</gene>
<protein>
    <recommendedName>
        <fullName evidence="1">BIG2 domain-containing protein</fullName>
    </recommendedName>
</protein>
<feature type="domain" description="BIG2" evidence="1">
    <location>
        <begin position="287"/>
        <end position="361"/>
    </location>
</feature>
<dbReference type="InterPro" id="IPR000668">
    <property type="entry name" value="Peptidase_C1A_C"/>
</dbReference>
<dbReference type="CDD" id="cd02619">
    <property type="entry name" value="Peptidase_C1"/>
    <property type="match status" value="1"/>
</dbReference>
<dbReference type="GO" id="GO:0006508">
    <property type="term" value="P:proteolysis"/>
    <property type="evidence" value="ECO:0007669"/>
    <property type="project" value="InterPro"/>
</dbReference>
<dbReference type="STRING" id="1197717.BED41_05035"/>
<dbReference type="InterPro" id="IPR038765">
    <property type="entry name" value="Papain-like_cys_pep_sf"/>
</dbReference>